<dbReference type="InterPro" id="IPR019775">
    <property type="entry name" value="WD40_repeat_CS"/>
</dbReference>
<dbReference type="SMART" id="SM00320">
    <property type="entry name" value="WD40"/>
    <property type="match status" value="7"/>
</dbReference>
<dbReference type="InterPro" id="IPR006595">
    <property type="entry name" value="CTLH_C"/>
</dbReference>
<dbReference type="CDD" id="cd00200">
    <property type="entry name" value="WD40"/>
    <property type="match status" value="1"/>
</dbReference>
<comment type="subcellular location">
    <subcellularLocation>
        <location evidence="1">Cytoplasm</location>
    </subcellularLocation>
</comment>
<feature type="repeat" description="WD" evidence="6">
    <location>
        <begin position="268"/>
        <end position="302"/>
    </location>
</feature>
<dbReference type="InterPro" id="IPR036322">
    <property type="entry name" value="WD40_repeat_dom_sf"/>
</dbReference>
<dbReference type="InterPro" id="IPR006594">
    <property type="entry name" value="LisH"/>
</dbReference>
<gene>
    <name evidence="8" type="ORF">CDL15_Pgr001377</name>
</gene>
<dbReference type="AlphaFoldDB" id="A0A218WL01"/>
<dbReference type="Proteomes" id="UP000197138">
    <property type="component" value="Unassembled WGS sequence"/>
</dbReference>
<feature type="repeat" description="WD" evidence="6">
    <location>
        <begin position="313"/>
        <end position="354"/>
    </location>
</feature>
<dbReference type="PROSITE" id="PS50082">
    <property type="entry name" value="WD_REPEATS_2"/>
    <property type="match status" value="3"/>
</dbReference>
<evidence type="ECO:0000259" key="7">
    <source>
        <dbReference type="PROSITE" id="PS50897"/>
    </source>
</evidence>
<evidence type="ECO:0000313" key="9">
    <source>
        <dbReference type="Proteomes" id="UP000197138"/>
    </source>
</evidence>
<evidence type="ECO:0000256" key="4">
    <source>
        <dbReference type="ARBA" id="ARBA00022737"/>
    </source>
</evidence>
<proteinExistence type="predicted"/>
<accession>A0A218WL01</accession>
<dbReference type="EMBL" id="MTKT01003953">
    <property type="protein sequence ID" value="OWM73263.1"/>
    <property type="molecule type" value="Genomic_DNA"/>
</dbReference>
<dbReference type="Pfam" id="PF23627">
    <property type="entry name" value="LisH_WDR26"/>
    <property type="match status" value="1"/>
</dbReference>
<dbReference type="PROSITE" id="PS50896">
    <property type="entry name" value="LISH"/>
    <property type="match status" value="1"/>
</dbReference>
<dbReference type="PROSITE" id="PS00678">
    <property type="entry name" value="WD_REPEATS_1"/>
    <property type="match status" value="1"/>
</dbReference>
<dbReference type="InterPro" id="IPR001680">
    <property type="entry name" value="WD40_rpt"/>
</dbReference>
<dbReference type="SMART" id="SM00668">
    <property type="entry name" value="CTLH"/>
    <property type="match status" value="1"/>
</dbReference>
<reference evidence="9" key="1">
    <citation type="journal article" date="2017" name="Plant J.">
        <title>The pomegranate (Punica granatum L.) genome and the genomics of punicalagin biosynthesis.</title>
        <authorList>
            <person name="Qin G."/>
            <person name="Xu C."/>
            <person name="Ming R."/>
            <person name="Tang H."/>
            <person name="Guyot R."/>
            <person name="Kramer E.M."/>
            <person name="Hu Y."/>
            <person name="Yi X."/>
            <person name="Qi Y."/>
            <person name="Xu X."/>
            <person name="Gao Z."/>
            <person name="Pan H."/>
            <person name="Jian J."/>
            <person name="Tian Y."/>
            <person name="Yue Z."/>
            <person name="Xu Y."/>
        </authorList>
    </citation>
    <scope>NUCLEOTIDE SEQUENCE [LARGE SCALE GENOMIC DNA]</scope>
    <source>
        <strain evidence="9">cv. Dabenzi</strain>
    </source>
</reference>
<organism evidence="8 9">
    <name type="scientific">Punica granatum</name>
    <name type="common">Pomegranate</name>
    <dbReference type="NCBI Taxonomy" id="22663"/>
    <lineage>
        <taxon>Eukaryota</taxon>
        <taxon>Viridiplantae</taxon>
        <taxon>Streptophyta</taxon>
        <taxon>Embryophyta</taxon>
        <taxon>Tracheophyta</taxon>
        <taxon>Spermatophyta</taxon>
        <taxon>Magnoliopsida</taxon>
        <taxon>eudicotyledons</taxon>
        <taxon>Gunneridae</taxon>
        <taxon>Pentapetalae</taxon>
        <taxon>rosids</taxon>
        <taxon>malvids</taxon>
        <taxon>Myrtales</taxon>
        <taxon>Lythraceae</taxon>
        <taxon>Punica</taxon>
    </lineage>
</organism>
<feature type="domain" description="CTLH" evidence="7">
    <location>
        <begin position="96"/>
        <end position="152"/>
    </location>
</feature>
<evidence type="ECO:0000256" key="5">
    <source>
        <dbReference type="ARBA" id="ARBA00065067"/>
    </source>
</evidence>
<dbReference type="SUPFAM" id="SSF50978">
    <property type="entry name" value="WD40 repeat-like"/>
    <property type="match status" value="1"/>
</dbReference>
<dbReference type="PRINTS" id="PR00320">
    <property type="entry name" value="GPROTEINBRPT"/>
</dbReference>
<dbReference type="PANTHER" id="PTHR22838:SF0">
    <property type="entry name" value="WD REPEAT-CONTAINING PROTEIN 26"/>
    <property type="match status" value="1"/>
</dbReference>
<evidence type="ECO:0000256" key="2">
    <source>
        <dbReference type="ARBA" id="ARBA00022490"/>
    </source>
</evidence>
<name>A0A218WL01_PUNGR</name>
<dbReference type="InterPro" id="IPR020472">
    <property type="entry name" value="WD40_PAC1"/>
</dbReference>
<dbReference type="FunFam" id="2.130.10.10:FF:000087">
    <property type="entry name" value="WD repeat-containing protein 26 homolog"/>
    <property type="match status" value="1"/>
</dbReference>
<keyword evidence="2" id="KW-0963">Cytoplasm</keyword>
<evidence type="ECO:0000256" key="6">
    <source>
        <dbReference type="PROSITE-ProRule" id="PRU00221"/>
    </source>
</evidence>
<evidence type="ECO:0000313" key="8">
    <source>
        <dbReference type="EMBL" id="OWM73263.1"/>
    </source>
</evidence>
<dbReference type="PANTHER" id="PTHR22838">
    <property type="entry name" value="WD REPEAT PROTEIN 26-RELATED"/>
    <property type="match status" value="1"/>
</dbReference>
<keyword evidence="3 6" id="KW-0853">WD repeat</keyword>
<dbReference type="GO" id="GO:0005737">
    <property type="term" value="C:cytoplasm"/>
    <property type="evidence" value="ECO:0007669"/>
    <property type="project" value="UniProtKB-SubCell"/>
</dbReference>
<evidence type="ECO:0000256" key="1">
    <source>
        <dbReference type="ARBA" id="ARBA00004496"/>
    </source>
</evidence>
<dbReference type="PROSITE" id="PS50294">
    <property type="entry name" value="WD_REPEATS_REGION"/>
    <property type="match status" value="3"/>
</dbReference>
<dbReference type="InterPro" id="IPR015943">
    <property type="entry name" value="WD40/YVTN_repeat-like_dom_sf"/>
</dbReference>
<sequence>MGGVEDETEPATKRMKLSSGVLRSLANGSSGAGSVPGFSGDLMARPLPIEGDEEILGSKGVIRRVELVRIITKALYSLGYEKSGAHLEEESGIPLHSSVVNLLIQQVLGGQWDEGVATLKKIGLDENIVKSASFLILEQKFLEFLDQDKVMDALKTLRTEITPLSINNARVRELSSSILSPAKFVHVGSSSQSSTRAKSRSKLLEELQMLLPPTVLIPDRRLEHLVEQALILQRDACMFHNSEDKEMSLYKDHQCGRDQIPSRTLQVLQVHNDEVWFLQFSHNGKYLASSSTDRTAIIWEVDPHGELSLKHKLCGHQKPVSSVSWSPDDSQLLTCGVEENVRRWDVSSGKCLSVYEKAGNGFVSCRWFPDGKWMCFGANDKSICMWDLEGKELECWKGQRTLRISDLEVTSDGKQIISICRETAILLLNREAKVERLIEEDQTITSFSLSQDNRYLLVNLLNEEIHLWDIQGEVKLVAKYKGHKRSRFVIRSCFGGLEQAFIASGSEDSQVYIWHRGSGELIEALPGHSGAVNCVAWNPTNSHMLASASDDRTIRIWGLNDLKMKHKGPATHCNGVHYCNGRT</sequence>
<keyword evidence="4" id="KW-0677">Repeat</keyword>
<dbReference type="PROSITE" id="PS50897">
    <property type="entry name" value="CTLH"/>
    <property type="match status" value="1"/>
</dbReference>
<dbReference type="Pfam" id="PF00400">
    <property type="entry name" value="WD40"/>
    <property type="match status" value="5"/>
</dbReference>
<dbReference type="InterPro" id="IPR051350">
    <property type="entry name" value="WD_repeat-ST_regulator"/>
</dbReference>
<feature type="repeat" description="WD" evidence="6">
    <location>
        <begin position="525"/>
        <end position="567"/>
    </location>
</feature>
<dbReference type="Gene3D" id="2.130.10.10">
    <property type="entry name" value="YVTN repeat-like/Quinoprotein amine dehydrogenase"/>
    <property type="match status" value="2"/>
</dbReference>
<protein>
    <recommendedName>
        <fullName evidence="7">CTLH domain-containing protein</fullName>
    </recommendedName>
</protein>
<comment type="subunit">
    <text evidence="5">Interacts with RANBPM.</text>
</comment>
<evidence type="ECO:0000256" key="3">
    <source>
        <dbReference type="ARBA" id="ARBA00022574"/>
    </source>
</evidence>
<comment type="caution">
    <text evidence="8">The sequence shown here is derived from an EMBL/GenBank/DDBJ whole genome shotgun (WGS) entry which is preliminary data.</text>
</comment>